<dbReference type="VEuPathDB" id="VectorBase:AFUN2_013493"/>
<dbReference type="EnsemblMetazoa" id="AFUN009162-RA">
    <property type="protein sequence ID" value="AFUN009162-PA"/>
    <property type="gene ID" value="AFUN009162"/>
</dbReference>
<dbReference type="STRING" id="62324.A0A182RSB2"/>
<sequence>SLPPLLKWTPRELKEISKLLVNVEYPSEIHRKQRALNYIKYWKGSELAAFLHHSSILLLKNRISDRAYEHFNLFFLAANILSSKGFEQYWEYAGQLVQQFVSEFSTVYIRNYLTSNIHNLLHILTYIDVQRFGALPLISSYPFEHKLQYIKRLVKTGHRELNQILCRLTELRDLETAVENTKEPVQYLSLKIKKVEVILQVKPNFILRKGNRNSWFLTQGNEIVKYSKAIESSGKFFIEGHLVTVKYPTYHSCSEIIYNYTAKSSNISETLSTIDLLLTIFTLLTIESVKCKLVATSLDKGNSFNFSPLLHTFAE</sequence>
<accession>A0A182RSB2</accession>
<protein>
    <submittedName>
        <fullName evidence="1">Uncharacterized protein</fullName>
    </submittedName>
</protein>
<proteinExistence type="predicted"/>
<reference evidence="1" key="1">
    <citation type="submission" date="2020-05" db="UniProtKB">
        <authorList>
            <consortium name="EnsemblMetazoa"/>
        </authorList>
    </citation>
    <scope>IDENTIFICATION</scope>
    <source>
        <strain evidence="1">FUMOZ</strain>
    </source>
</reference>
<dbReference type="PANTHER" id="PTHR33053:SF9">
    <property type="entry name" value="AGAP000105-PA"/>
    <property type="match status" value="1"/>
</dbReference>
<organism evidence="1">
    <name type="scientific">Anopheles funestus</name>
    <name type="common">African malaria mosquito</name>
    <dbReference type="NCBI Taxonomy" id="62324"/>
    <lineage>
        <taxon>Eukaryota</taxon>
        <taxon>Metazoa</taxon>
        <taxon>Ecdysozoa</taxon>
        <taxon>Arthropoda</taxon>
        <taxon>Hexapoda</taxon>
        <taxon>Insecta</taxon>
        <taxon>Pterygota</taxon>
        <taxon>Neoptera</taxon>
        <taxon>Endopterygota</taxon>
        <taxon>Diptera</taxon>
        <taxon>Nematocera</taxon>
        <taxon>Culicoidea</taxon>
        <taxon>Culicidae</taxon>
        <taxon>Anophelinae</taxon>
        <taxon>Anopheles</taxon>
    </lineage>
</organism>
<name>A0A182RSB2_ANOFN</name>
<dbReference type="VEuPathDB" id="VectorBase:AFUN009162"/>
<dbReference type="AlphaFoldDB" id="A0A182RSB2"/>
<evidence type="ECO:0000313" key="1">
    <source>
        <dbReference type="EnsemblMetazoa" id="AFUN009162-PA"/>
    </source>
</evidence>
<dbReference type="PANTHER" id="PTHR33053">
    <property type="entry name" value="PROTEIN, PUTATIVE-RELATED"/>
    <property type="match status" value="1"/>
</dbReference>